<dbReference type="STRING" id="29139.ENSVURP00010004554"/>
<dbReference type="GO" id="GO:0005576">
    <property type="term" value="C:extracellular region"/>
    <property type="evidence" value="ECO:0007669"/>
    <property type="project" value="TreeGrafter"/>
</dbReference>
<dbReference type="PANTHER" id="PTHR11177">
    <property type="entry name" value="CHITINASE"/>
    <property type="match status" value="1"/>
</dbReference>
<reference evidence="2" key="2">
    <citation type="submission" date="2025-08" db="UniProtKB">
        <authorList>
            <consortium name="Ensembl"/>
        </authorList>
    </citation>
    <scope>IDENTIFICATION</scope>
</reference>
<evidence type="ECO:0000313" key="3">
    <source>
        <dbReference type="Proteomes" id="UP000314987"/>
    </source>
</evidence>
<dbReference type="SUPFAM" id="SSF51445">
    <property type="entry name" value="(Trans)glycosidases"/>
    <property type="match status" value="1"/>
</dbReference>
<protein>
    <recommendedName>
        <fullName evidence="1">GH18 domain-containing protein</fullName>
    </recommendedName>
</protein>
<dbReference type="InterPro" id="IPR001223">
    <property type="entry name" value="Glyco_hydro18_cat"/>
</dbReference>
<feature type="domain" description="GH18" evidence="1">
    <location>
        <begin position="1"/>
        <end position="205"/>
    </location>
</feature>
<dbReference type="GeneTree" id="ENSGT00940000163351"/>
<dbReference type="Gene3D" id="3.20.20.80">
    <property type="entry name" value="Glycosidases"/>
    <property type="match status" value="1"/>
</dbReference>
<dbReference type="PROSITE" id="PS51910">
    <property type="entry name" value="GH18_2"/>
    <property type="match status" value="1"/>
</dbReference>
<gene>
    <name evidence="2" type="primary">LOC114042960</name>
</gene>
<dbReference type="GO" id="GO:0008061">
    <property type="term" value="F:chitin binding"/>
    <property type="evidence" value="ECO:0007669"/>
    <property type="project" value="TreeGrafter"/>
</dbReference>
<dbReference type="GO" id="GO:0006032">
    <property type="term" value="P:chitin catabolic process"/>
    <property type="evidence" value="ECO:0007669"/>
    <property type="project" value="TreeGrafter"/>
</dbReference>
<sequence>MVSTLWPALPTNWFATSLTGPSTELVWDFSFLIVPTSSTPLPISATTRSPLRRGMMSPYITPSMISRKGYWDKDGHEWPVVNLNLKTLLAIGGTKFGSKGFHPTVDSSESRSTIINSVIQLLRHNDFNGLNINWIYPELNENPFFASLIHELAVPFQEEAKTSRKDKLLLSVGVAAGRQKIDNGYEIKDLASDVDFINPLSFDHP</sequence>
<dbReference type="InterPro" id="IPR050314">
    <property type="entry name" value="Glycosyl_Hydrlase_18"/>
</dbReference>
<dbReference type="InterPro" id="IPR017853">
    <property type="entry name" value="GH"/>
</dbReference>
<keyword evidence="3" id="KW-1185">Reference proteome</keyword>
<name>A0A4X2JY08_VOMUR</name>
<dbReference type="Proteomes" id="UP000314987">
    <property type="component" value="Unassembled WGS sequence"/>
</dbReference>
<evidence type="ECO:0000259" key="1">
    <source>
        <dbReference type="PROSITE" id="PS51910"/>
    </source>
</evidence>
<reference evidence="2" key="3">
    <citation type="submission" date="2025-09" db="UniProtKB">
        <authorList>
            <consortium name="Ensembl"/>
        </authorList>
    </citation>
    <scope>IDENTIFICATION</scope>
</reference>
<dbReference type="GO" id="GO:0005975">
    <property type="term" value="P:carbohydrate metabolic process"/>
    <property type="evidence" value="ECO:0007669"/>
    <property type="project" value="InterPro"/>
</dbReference>
<dbReference type="Pfam" id="PF00704">
    <property type="entry name" value="Glyco_hydro_18"/>
    <property type="match status" value="1"/>
</dbReference>
<dbReference type="AlphaFoldDB" id="A0A4X2JY08"/>
<evidence type="ECO:0000313" key="2">
    <source>
        <dbReference type="Ensembl" id="ENSVURP00010004554.1"/>
    </source>
</evidence>
<proteinExistence type="predicted"/>
<organism evidence="2 3">
    <name type="scientific">Vombatus ursinus</name>
    <name type="common">Common wombat</name>
    <dbReference type="NCBI Taxonomy" id="29139"/>
    <lineage>
        <taxon>Eukaryota</taxon>
        <taxon>Metazoa</taxon>
        <taxon>Chordata</taxon>
        <taxon>Craniata</taxon>
        <taxon>Vertebrata</taxon>
        <taxon>Euteleostomi</taxon>
        <taxon>Mammalia</taxon>
        <taxon>Metatheria</taxon>
        <taxon>Diprotodontia</taxon>
        <taxon>Vombatidae</taxon>
        <taxon>Vombatus</taxon>
    </lineage>
</organism>
<reference evidence="3" key="1">
    <citation type="submission" date="2018-12" db="EMBL/GenBank/DDBJ databases">
        <authorList>
            <person name="Yazar S."/>
        </authorList>
    </citation>
    <scope>NUCLEOTIDE SEQUENCE [LARGE SCALE GENOMIC DNA]</scope>
</reference>
<dbReference type="PANTHER" id="PTHR11177:SF82">
    <property type="entry name" value="CHITINASE-3-LIKE PROTEIN 2"/>
    <property type="match status" value="1"/>
</dbReference>
<accession>A0A4X2JY08</accession>
<dbReference type="Ensembl" id="ENSVURT00010005177.1">
    <property type="protein sequence ID" value="ENSVURP00010004554.1"/>
    <property type="gene ID" value="ENSVURG00010003628.1"/>
</dbReference>